<evidence type="ECO:0000313" key="2">
    <source>
        <dbReference type="EMBL" id="EIK84195.1"/>
    </source>
</evidence>
<dbReference type="EMBL" id="ADES01000001">
    <property type="protein sequence ID" value="EIK84195.1"/>
    <property type="molecule type" value="Genomic_DNA"/>
</dbReference>
<sequence>MIDMMRNAISRTNTTDMNQQYSTYLNSLNQLLAFPQRQQKELSNASRIGADELHSAESYERDLQQSWKEIDRLQRELNDKVGRLSQVTGVFLQERPPIVQHNSSKDLIVDFRSMLQRVESLNSSQSWINELNRKITAVNYVRPAAPIRTMPVTSSSSTQSDNTTQNKPNTKMMIIAGIAIVAVIVVIAVIMF</sequence>
<gene>
    <name evidence="2" type="ORF">CGSMWGv1500E_00640</name>
</gene>
<name>I4M4Q5_GARVA</name>
<protein>
    <submittedName>
        <fullName evidence="2">Uncharacterized protein</fullName>
    </submittedName>
</protein>
<accession>I4M4Q5</accession>
<organism evidence="2 3">
    <name type="scientific">Gardnerella vaginalis 1500E</name>
    <dbReference type="NCBI Taxonomy" id="698957"/>
    <lineage>
        <taxon>Bacteria</taxon>
        <taxon>Bacillati</taxon>
        <taxon>Actinomycetota</taxon>
        <taxon>Actinomycetes</taxon>
        <taxon>Bifidobacteriales</taxon>
        <taxon>Bifidobacteriaceae</taxon>
        <taxon>Gardnerella</taxon>
    </lineage>
</organism>
<evidence type="ECO:0000256" key="1">
    <source>
        <dbReference type="SAM" id="Phobius"/>
    </source>
</evidence>
<dbReference type="RefSeq" id="WP_004126609.1">
    <property type="nucleotide sequence ID" value="NZ_ADES01000001.1"/>
</dbReference>
<comment type="caution">
    <text evidence="2">The sequence shown here is derived from an EMBL/GenBank/DDBJ whole genome shotgun (WGS) entry which is preliminary data.</text>
</comment>
<dbReference type="Proteomes" id="UP000032875">
    <property type="component" value="Unassembled WGS sequence"/>
</dbReference>
<keyword evidence="1" id="KW-1133">Transmembrane helix</keyword>
<dbReference type="AlphaFoldDB" id="I4M4Q5"/>
<evidence type="ECO:0000313" key="3">
    <source>
        <dbReference type="Proteomes" id="UP000032875"/>
    </source>
</evidence>
<keyword evidence="1" id="KW-0812">Transmembrane</keyword>
<feature type="transmembrane region" description="Helical" evidence="1">
    <location>
        <begin position="172"/>
        <end position="191"/>
    </location>
</feature>
<keyword evidence="1" id="KW-0472">Membrane</keyword>
<dbReference type="PATRIC" id="fig|698957.3.peg.126"/>
<proteinExistence type="predicted"/>
<reference evidence="2 3" key="1">
    <citation type="journal article" date="2012" name="J. Bacteriol.">
        <title>Comparative Genomic Analyses of 17 Clinical Isolates of Gardnerella vaginalis Provide Evidence of Multiple Genetically Isolated Clades Consistent with Subspeciation into Genovars.</title>
        <authorList>
            <person name="Ahmed A."/>
            <person name="Earl J."/>
            <person name="Retchless A."/>
            <person name="Hillier S."/>
            <person name="Rabe L."/>
            <person name="Cherpes T."/>
            <person name="Powell E."/>
            <person name="Janto B."/>
            <person name="Eutsey R."/>
            <person name="Hiller N.L."/>
            <person name="Boissy R."/>
            <person name="Dahlgreen M."/>
            <person name="Hall B."/>
            <person name="Costerton J."/>
            <person name="Post J.C."/>
            <person name="Hu F."/>
            <person name="Ehrlich G."/>
        </authorList>
    </citation>
    <scope>NUCLEOTIDE SEQUENCE [LARGE SCALE GENOMIC DNA]</scope>
    <source>
        <strain evidence="2 3">1500E</strain>
    </source>
</reference>